<evidence type="ECO:0000256" key="1">
    <source>
        <dbReference type="ARBA" id="ARBA00022679"/>
    </source>
</evidence>
<keyword evidence="5" id="KW-1185">Reference proteome</keyword>
<dbReference type="InterPro" id="IPR050832">
    <property type="entry name" value="Bact_Acetyltransf"/>
</dbReference>
<accession>A0ABQ2QEI4</accession>
<reference evidence="5" key="1">
    <citation type="journal article" date="2019" name="Int. J. Syst. Evol. Microbiol.">
        <title>The Global Catalogue of Microorganisms (GCM) 10K type strain sequencing project: providing services to taxonomists for standard genome sequencing and annotation.</title>
        <authorList>
            <consortium name="The Broad Institute Genomics Platform"/>
            <consortium name="The Broad Institute Genome Sequencing Center for Infectious Disease"/>
            <person name="Wu L."/>
            <person name="Ma J."/>
        </authorList>
    </citation>
    <scope>NUCLEOTIDE SEQUENCE [LARGE SCALE GENOMIC DNA]</scope>
    <source>
        <strain evidence="5">JCM 3115</strain>
    </source>
</reference>
<feature type="domain" description="N-acetyltransferase" evidence="3">
    <location>
        <begin position="33"/>
        <end position="180"/>
    </location>
</feature>
<dbReference type="PROSITE" id="PS51186">
    <property type="entry name" value="GNAT"/>
    <property type="match status" value="1"/>
</dbReference>
<comment type="caution">
    <text evidence="4">The sequence shown here is derived from an EMBL/GenBank/DDBJ whole genome shotgun (WGS) entry which is preliminary data.</text>
</comment>
<evidence type="ECO:0000313" key="4">
    <source>
        <dbReference type="EMBL" id="GGP76415.1"/>
    </source>
</evidence>
<dbReference type="SUPFAM" id="SSF55729">
    <property type="entry name" value="Acyl-CoA N-acyltransferases (Nat)"/>
    <property type="match status" value="1"/>
</dbReference>
<protein>
    <submittedName>
        <fullName evidence="4">GCN5 family acetyltransferase</fullName>
    </submittedName>
</protein>
<dbReference type="PANTHER" id="PTHR43877">
    <property type="entry name" value="AMINOALKYLPHOSPHONATE N-ACETYLTRANSFERASE-RELATED-RELATED"/>
    <property type="match status" value="1"/>
</dbReference>
<keyword evidence="2" id="KW-0012">Acyltransferase</keyword>
<sequence length="182" mass="19893">MFRRPEAAGTALRTVETRARRTVRRCRRVAAVTMIERAGPGDAGEILTVQRAAYVSEAQLYGDPFIPPLVESAEQVRAAVETGVVLVARQGKRIVGAVRGRMSGTTCLVGRLVVAPDAQGRGVGGALLAALHAEAASARAFDLFTGHLSEGNLRLYRRHGYRETRRERMSDHLTLVHLRREP</sequence>
<dbReference type="Proteomes" id="UP000611554">
    <property type="component" value="Unassembled WGS sequence"/>
</dbReference>
<organism evidence="4 5">
    <name type="scientific">Streptosporangium pseudovulgare</name>
    <dbReference type="NCBI Taxonomy" id="35765"/>
    <lineage>
        <taxon>Bacteria</taxon>
        <taxon>Bacillati</taxon>
        <taxon>Actinomycetota</taxon>
        <taxon>Actinomycetes</taxon>
        <taxon>Streptosporangiales</taxon>
        <taxon>Streptosporangiaceae</taxon>
        <taxon>Streptosporangium</taxon>
    </lineage>
</organism>
<dbReference type="Pfam" id="PF13508">
    <property type="entry name" value="Acetyltransf_7"/>
    <property type="match status" value="1"/>
</dbReference>
<evidence type="ECO:0000313" key="5">
    <source>
        <dbReference type="Proteomes" id="UP000611554"/>
    </source>
</evidence>
<dbReference type="EMBL" id="BMQJ01000001">
    <property type="protein sequence ID" value="GGP76415.1"/>
    <property type="molecule type" value="Genomic_DNA"/>
</dbReference>
<dbReference type="InterPro" id="IPR016181">
    <property type="entry name" value="Acyl_CoA_acyltransferase"/>
</dbReference>
<dbReference type="Gene3D" id="3.40.630.30">
    <property type="match status" value="1"/>
</dbReference>
<gene>
    <name evidence="4" type="ORF">GCM10010140_00260</name>
</gene>
<name>A0ABQ2QEI4_9ACTN</name>
<keyword evidence="1" id="KW-0808">Transferase</keyword>
<evidence type="ECO:0000256" key="2">
    <source>
        <dbReference type="ARBA" id="ARBA00023315"/>
    </source>
</evidence>
<dbReference type="CDD" id="cd04301">
    <property type="entry name" value="NAT_SF"/>
    <property type="match status" value="1"/>
</dbReference>
<proteinExistence type="predicted"/>
<dbReference type="InterPro" id="IPR000182">
    <property type="entry name" value="GNAT_dom"/>
</dbReference>
<evidence type="ECO:0000259" key="3">
    <source>
        <dbReference type="PROSITE" id="PS51186"/>
    </source>
</evidence>
<dbReference type="RefSeq" id="WP_268246259.1">
    <property type="nucleotide sequence ID" value="NZ_BMQJ01000001.1"/>
</dbReference>